<dbReference type="InterPro" id="IPR037151">
    <property type="entry name" value="AlkB-like_sf"/>
</dbReference>
<feature type="domain" description="Alpha-ketoglutarate-dependent dioxygenase AlkB-like" evidence="4">
    <location>
        <begin position="36"/>
        <end position="399"/>
    </location>
</feature>
<reference evidence="5 6" key="1">
    <citation type="submission" date="2016-10" db="EMBL/GenBank/DDBJ databases">
        <authorList>
            <person name="Cai Z."/>
        </authorList>
    </citation>
    <scope>NUCLEOTIDE SEQUENCE [LARGE SCALE GENOMIC DNA]</scope>
</reference>
<dbReference type="GO" id="GO:0006974">
    <property type="term" value="P:DNA damage response"/>
    <property type="evidence" value="ECO:0007669"/>
    <property type="project" value="InterPro"/>
</dbReference>
<dbReference type="Proteomes" id="UP000256970">
    <property type="component" value="Unassembled WGS sequence"/>
</dbReference>
<dbReference type="InterPro" id="IPR027450">
    <property type="entry name" value="AlkB-like"/>
</dbReference>
<dbReference type="PANTHER" id="PTHR21052">
    <property type="entry name" value="SPERMATOGENESIS ASSOCIATED 11-RELATED"/>
    <property type="match status" value="1"/>
</dbReference>
<dbReference type="SUPFAM" id="SSF51197">
    <property type="entry name" value="Clavaminate synthase-like"/>
    <property type="match status" value="1"/>
</dbReference>
<dbReference type="GO" id="GO:0006631">
    <property type="term" value="P:fatty acid metabolic process"/>
    <property type="evidence" value="ECO:0007669"/>
    <property type="project" value="TreeGrafter"/>
</dbReference>
<dbReference type="Pfam" id="PF13532">
    <property type="entry name" value="2OG-FeII_Oxy_2"/>
    <property type="match status" value="1"/>
</dbReference>
<gene>
    <name evidence="5" type="ORF">BQ4739_LOCUS10543</name>
</gene>
<organism evidence="5 6">
    <name type="scientific">Tetradesmus obliquus</name>
    <name type="common">Green alga</name>
    <name type="synonym">Acutodesmus obliquus</name>
    <dbReference type="NCBI Taxonomy" id="3088"/>
    <lineage>
        <taxon>Eukaryota</taxon>
        <taxon>Viridiplantae</taxon>
        <taxon>Chlorophyta</taxon>
        <taxon>core chlorophytes</taxon>
        <taxon>Chlorophyceae</taxon>
        <taxon>CS clade</taxon>
        <taxon>Sphaeropleales</taxon>
        <taxon>Scenedesmaceae</taxon>
        <taxon>Tetradesmus</taxon>
    </lineage>
</organism>
<keyword evidence="6" id="KW-1185">Reference proteome</keyword>
<dbReference type="AlphaFoldDB" id="A0A383VZM1"/>
<evidence type="ECO:0000259" key="4">
    <source>
        <dbReference type="Pfam" id="PF13532"/>
    </source>
</evidence>
<evidence type="ECO:0000256" key="3">
    <source>
        <dbReference type="SAM" id="MobiDB-lite"/>
    </source>
</evidence>
<feature type="region of interest" description="Disordered" evidence="3">
    <location>
        <begin position="73"/>
        <end position="95"/>
    </location>
</feature>
<dbReference type="InterPro" id="IPR032870">
    <property type="entry name" value="ALKBH7-like"/>
</dbReference>
<comment type="similarity">
    <text evidence="1">Belongs to the alkB family.</text>
</comment>
<evidence type="ECO:0000256" key="1">
    <source>
        <dbReference type="ARBA" id="ARBA00007879"/>
    </source>
</evidence>
<evidence type="ECO:0000313" key="5">
    <source>
        <dbReference type="EMBL" id="SZX70323.1"/>
    </source>
</evidence>
<keyword evidence="2" id="KW-0175">Coiled coil</keyword>
<dbReference type="EMBL" id="FNXT01000985">
    <property type="protein sequence ID" value="SZX70323.1"/>
    <property type="molecule type" value="Genomic_DNA"/>
</dbReference>
<feature type="region of interest" description="Disordered" evidence="3">
    <location>
        <begin position="17"/>
        <end position="38"/>
    </location>
</feature>
<dbReference type="PANTHER" id="PTHR21052:SF0">
    <property type="entry name" value="ALPHA-KETOGLUTARATE-DEPENDENT DIOXYGENASE ALKB HOMOLOG 7, MITOCHONDRIAL"/>
    <property type="match status" value="1"/>
</dbReference>
<accession>A0A383VZM1</accession>
<sequence length="411" mass="45042">METADTQHIETLLHELFDDDSGNQQQHSGPHPPIEGLTRLPGFLNQQQQELLLQHVDATGWFSAAASPHLACSTANNTSTDRDNNCSSSTGTRGRSNQAMVFGVSNMPQWLQQLAGQLPLQQHWPAELANRSPPFDTAIINLYYPGDGITPHVDLLRFADGIAIVSLGDAAIMNFTPDNCEFQHEVHDFTPIDNEAQGELHWQHCDGKQNKQQEQLEQQQQHCQSVQQDCSAACQQTHPHQQQHNCCQQQQQQQQQRNCCEQKRQALQIQQQRPLQHQLLLHGGDVLLLYGAARYRWQHGIAAVAEEVLLCGSCQAAAAAAAAAGPAHEQSSATPAGDSTCASHSSMQPSVFVRQQEADDNCGAEQAAAGGADGLQVQPAACCACVRVVRGRRVSLTLRRLDPAQNMLDMQ</sequence>
<evidence type="ECO:0000256" key="2">
    <source>
        <dbReference type="SAM" id="Coils"/>
    </source>
</evidence>
<proteinExistence type="inferred from homology"/>
<name>A0A383VZM1_TETOB</name>
<dbReference type="GO" id="GO:0005759">
    <property type="term" value="C:mitochondrial matrix"/>
    <property type="evidence" value="ECO:0007669"/>
    <property type="project" value="TreeGrafter"/>
</dbReference>
<protein>
    <recommendedName>
        <fullName evidence="4">Alpha-ketoglutarate-dependent dioxygenase AlkB-like domain-containing protein</fullName>
    </recommendedName>
</protein>
<evidence type="ECO:0000313" key="6">
    <source>
        <dbReference type="Proteomes" id="UP000256970"/>
    </source>
</evidence>
<feature type="coiled-coil region" evidence="2">
    <location>
        <begin position="209"/>
        <end position="270"/>
    </location>
</feature>
<dbReference type="Gene3D" id="2.60.120.590">
    <property type="entry name" value="Alpha-ketoglutarate-dependent dioxygenase AlkB-like"/>
    <property type="match status" value="1"/>
</dbReference>